<evidence type="ECO:0000256" key="6">
    <source>
        <dbReference type="SAM" id="MobiDB-lite"/>
    </source>
</evidence>
<evidence type="ECO:0000313" key="8">
    <source>
        <dbReference type="EMBL" id="CAD8692525.1"/>
    </source>
</evidence>
<feature type="region of interest" description="Disordered" evidence="6">
    <location>
        <begin position="335"/>
        <end position="370"/>
    </location>
</feature>
<comment type="similarity">
    <text evidence="2">Belongs to the staygreen family.</text>
</comment>
<dbReference type="Pfam" id="PF12638">
    <property type="entry name" value="Staygreen"/>
    <property type="match status" value="1"/>
</dbReference>
<evidence type="ECO:0000256" key="1">
    <source>
        <dbReference type="ARBA" id="ARBA00004229"/>
    </source>
</evidence>
<comment type="subcellular location">
    <subcellularLocation>
        <location evidence="1">Plastid</location>
        <location evidence="1">Chloroplast</location>
    </subcellularLocation>
</comment>
<feature type="compositionally biased region" description="Polar residues" evidence="6">
    <location>
        <begin position="299"/>
        <end position="314"/>
    </location>
</feature>
<dbReference type="PANTHER" id="PTHR31750">
    <property type="entry name" value="PROTEIN STAY-GREEN 1, CHLOROPLASTIC-RELATED"/>
    <property type="match status" value="1"/>
</dbReference>
<keyword evidence="3" id="KW-0150">Chloroplast</keyword>
<gene>
    <name evidence="8" type="ORF">CLEI1391_LOCUS16708</name>
</gene>
<feature type="domain" description="Staygreen protein" evidence="7">
    <location>
        <begin position="51"/>
        <end position="198"/>
    </location>
</feature>
<dbReference type="EMBL" id="HBFB01029917">
    <property type="protein sequence ID" value="CAD8692525.1"/>
    <property type="molecule type" value="Transcribed_RNA"/>
</dbReference>
<evidence type="ECO:0000259" key="7">
    <source>
        <dbReference type="Pfam" id="PF12638"/>
    </source>
</evidence>
<feature type="region of interest" description="Disordered" evidence="6">
    <location>
        <begin position="277"/>
        <end position="318"/>
    </location>
</feature>
<accession>A0A7S0S0F4</accession>
<proteinExistence type="inferred from homology"/>
<keyword evidence="5" id="KW-0809">Transit peptide</keyword>
<dbReference type="PANTHER" id="PTHR31750:SF4">
    <property type="entry name" value="LP06106P"/>
    <property type="match status" value="1"/>
</dbReference>
<sequence length="422" mass="44856">MEAAGLRISSHYSATCSKTIRPCSPLHPRGTPMTQRGSRTVTRALFEPPPFQPEKLSVTYDADASMGCPSLLTRRYTLTHNDITGDLKLTVGSDYNLEQISGFYTRLLRDEVIAEWMFGPQPSLHIYCHVSGEERWLAPPMLRNYIFRREMPLVLETLMYADRQLLSQQPQLRQAQVFVHFQSSEEELDTVELWGTLGERRTWQQIPTSVLKRFFLALIGTKLQPQPPTSPARAAVAREALRAREQQAQAAAQALEVGACSVSRAPVVAALDVVAQAPPSQHPPQPAVTAAPQSPPESAGSQQPSVSVNGSSPLQDGRLQGMDMAAAAVMAAAASNGSSNGSNGSNGSGASSRPVVGAGAGPGSGVGSGGTSDRVDVMAITCSPAVVAATAPVPPPANSLVVESMLFKQGARRVAGKVGQRL</sequence>
<keyword evidence="4" id="KW-0934">Plastid</keyword>
<evidence type="ECO:0000256" key="3">
    <source>
        <dbReference type="ARBA" id="ARBA00022528"/>
    </source>
</evidence>
<dbReference type="GO" id="GO:0009507">
    <property type="term" value="C:chloroplast"/>
    <property type="evidence" value="ECO:0007669"/>
    <property type="project" value="UniProtKB-SubCell"/>
</dbReference>
<reference evidence="8" key="1">
    <citation type="submission" date="2021-01" db="EMBL/GenBank/DDBJ databases">
        <authorList>
            <person name="Corre E."/>
            <person name="Pelletier E."/>
            <person name="Niang G."/>
            <person name="Scheremetjew M."/>
            <person name="Finn R."/>
            <person name="Kale V."/>
            <person name="Holt S."/>
            <person name="Cochrane G."/>
            <person name="Meng A."/>
            <person name="Brown T."/>
            <person name="Cohen L."/>
        </authorList>
    </citation>
    <scope>NUCLEOTIDE SEQUENCE</scope>
    <source>
        <strain evidence="8">SAG 11-49</strain>
    </source>
</reference>
<feature type="compositionally biased region" description="Low complexity" evidence="6">
    <location>
        <begin position="335"/>
        <end position="357"/>
    </location>
</feature>
<organism evidence="8">
    <name type="scientific">Chlamydomonas leiostraca</name>
    <dbReference type="NCBI Taxonomy" id="1034604"/>
    <lineage>
        <taxon>Eukaryota</taxon>
        <taxon>Viridiplantae</taxon>
        <taxon>Chlorophyta</taxon>
        <taxon>core chlorophytes</taxon>
        <taxon>Chlorophyceae</taxon>
        <taxon>CS clade</taxon>
        <taxon>Chlamydomonadales</taxon>
        <taxon>Chlamydomonadaceae</taxon>
        <taxon>Chlamydomonas</taxon>
    </lineage>
</organism>
<evidence type="ECO:0000256" key="4">
    <source>
        <dbReference type="ARBA" id="ARBA00022640"/>
    </source>
</evidence>
<name>A0A7S0S0F4_9CHLO</name>
<evidence type="ECO:0000256" key="2">
    <source>
        <dbReference type="ARBA" id="ARBA00009234"/>
    </source>
</evidence>
<dbReference type="InterPro" id="IPR024438">
    <property type="entry name" value="Staygreen"/>
</dbReference>
<evidence type="ECO:0000256" key="5">
    <source>
        <dbReference type="ARBA" id="ARBA00022946"/>
    </source>
</evidence>
<feature type="compositionally biased region" description="Gly residues" evidence="6">
    <location>
        <begin position="358"/>
        <end position="370"/>
    </location>
</feature>
<protein>
    <recommendedName>
        <fullName evidence="7">Staygreen protein domain-containing protein</fullName>
    </recommendedName>
</protein>
<dbReference type="AlphaFoldDB" id="A0A7S0S0F4"/>